<name>A0ABQ0MUB9_9GAMM</name>
<organism evidence="1 2">
    <name type="scientific">Colwellia marinimaniae</name>
    <dbReference type="NCBI Taxonomy" id="1513592"/>
    <lineage>
        <taxon>Bacteria</taxon>
        <taxon>Pseudomonadati</taxon>
        <taxon>Pseudomonadota</taxon>
        <taxon>Gammaproteobacteria</taxon>
        <taxon>Alteromonadales</taxon>
        <taxon>Colwelliaceae</taxon>
        <taxon>Colwellia</taxon>
    </lineage>
</organism>
<proteinExistence type="predicted"/>
<dbReference type="EMBL" id="BDQM01000010">
    <property type="protein sequence ID" value="GAW95967.1"/>
    <property type="molecule type" value="Genomic_DNA"/>
</dbReference>
<sequence length="69" mass="7859">MKETTSILLLFIFVGVYSGAMGITATVIFMIIGGGPLIYLAWLVEMKEKLKNKELIIMRKERLARRNLN</sequence>
<keyword evidence="2" id="KW-1185">Reference proteome</keyword>
<comment type="caution">
    <text evidence="1">The sequence shown here is derived from an EMBL/GenBank/DDBJ whole genome shotgun (WGS) entry which is preliminary data.</text>
</comment>
<gene>
    <name evidence="1" type="ORF">MTCD1_01573</name>
</gene>
<evidence type="ECO:0000313" key="2">
    <source>
        <dbReference type="Proteomes" id="UP000197068"/>
    </source>
</evidence>
<evidence type="ECO:0000313" key="1">
    <source>
        <dbReference type="EMBL" id="GAW95967.1"/>
    </source>
</evidence>
<protein>
    <submittedName>
        <fullName evidence="1">Uncharacterized protein</fullName>
    </submittedName>
</protein>
<dbReference type="Proteomes" id="UP000197068">
    <property type="component" value="Unassembled WGS sequence"/>
</dbReference>
<accession>A0ABQ0MUB9</accession>
<reference evidence="1 2" key="1">
    <citation type="submission" date="2017-06" db="EMBL/GenBank/DDBJ databases">
        <title>Whole Genome Sequences of Colwellia marinimaniae MTCD1.</title>
        <authorList>
            <person name="Kusumoto H."/>
            <person name="Inoue M."/>
            <person name="Tanikawa K."/>
            <person name="Maeji H."/>
            <person name="Cameron J.H."/>
            <person name="Bartlett D.H."/>
        </authorList>
    </citation>
    <scope>NUCLEOTIDE SEQUENCE [LARGE SCALE GENOMIC DNA]</scope>
    <source>
        <strain evidence="1 2">MTCD1</strain>
    </source>
</reference>
<dbReference type="RefSeq" id="WP_057181465.1">
    <property type="nucleotide sequence ID" value="NZ_BDQM01000010.1"/>
</dbReference>